<reference evidence="1 2" key="1">
    <citation type="submission" date="2018-08" db="EMBL/GenBank/DDBJ databases">
        <title>Bacillus chawlae sp. nov., Bacillus glennii sp. nov., and Bacillus saganii sp. nov. Isolated from the Vehicle Assembly Building at Kennedy Space Center where the Viking Spacecraft were Assembled.</title>
        <authorList>
            <person name="Seuylemezian A."/>
            <person name="Vaishampayan P."/>
        </authorList>
    </citation>
    <scope>NUCLEOTIDE SEQUENCE [LARGE SCALE GENOMIC DNA]</scope>
    <source>
        <strain evidence="1 2">V44-8</strain>
    </source>
</reference>
<dbReference type="AlphaFoldDB" id="A0A372LEK6"/>
<dbReference type="InterPro" id="IPR011050">
    <property type="entry name" value="Pectin_lyase_fold/virulence"/>
</dbReference>
<dbReference type="RefSeq" id="WP_117320918.1">
    <property type="nucleotide sequence ID" value="NZ_QVTD01000003.1"/>
</dbReference>
<sequence>MIRRSFIRNIILFLFAFIFGYKIKDEDDNVILQRADANTLKGKSISDKIKILSVQSEKMENQIHSPYINVRFPPFPLKAYDPKNTPRENTLILQKIFNYASSNNMIVFMPSGYYTTTEPLSIPSKQGFELRGAGNRNTVIRPQHKGNVFEIIKGQSHVIKDLQIEPPEGFKNKFTGIFVKDSMLITIDNVNIFNPKNGIVLEGAVYVCDVSNLYIFYFKKTGIYLKTAAGKDDETLTPNGNNFSIKFIRGPGMSDKDSYGIYIEGGSVNNFSHGQVSDCDTAIYSARGIRNYFEKFWIENTNTHIEILSGTAHINSHGTYINKVGEGAMLFSDNGSASPYSDLTKAPLLEDMGLKALWFFNEGSGSTILDKSGETKHAKLHGSPTWVKNGTWGTGVHFKSSDGRKISIPVDTVDWTKPYTFIYNYSLFEAEDWKAAPIGLYLSDSRKDTYFCAGATVSALSAGLSSGFFSEWPKSQETGRYNSNTLKNIWQFIYVNPEEKTVELIDPYGEKAKIQFSKKFPVEKPTNVFITGREHPSNTMEGIMSMAGFFQRKLSIGEVYDIVNCQGRPFQQFDKSVQFSTVLVSPNNSNYKVTVADDGSLQTTLIKNNS</sequence>
<dbReference type="SUPFAM" id="SSF51126">
    <property type="entry name" value="Pectin lyase-like"/>
    <property type="match status" value="1"/>
</dbReference>
<dbReference type="Gene3D" id="2.160.20.10">
    <property type="entry name" value="Single-stranded right-handed beta-helix, Pectin lyase-like"/>
    <property type="match status" value="1"/>
</dbReference>
<proteinExistence type="predicted"/>
<protein>
    <submittedName>
        <fullName evidence="1">Uncharacterized protein</fullName>
    </submittedName>
</protein>
<dbReference type="Gene3D" id="2.60.120.200">
    <property type="match status" value="1"/>
</dbReference>
<dbReference type="OrthoDB" id="2869160at2"/>
<dbReference type="EMBL" id="QVTD01000003">
    <property type="protein sequence ID" value="RFU64743.1"/>
    <property type="molecule type" value="Genomic_DNA"/>
</dbReference>
<evidence type="ECO:0000313" key="1">
    <source>
        <dbReference type="EMBL" id="RFU64743.1"/>
    </source>
</evidence>
<organism evidence="1 2">
    <name type="scientific">Peribacillus glennii</name>
    <dbReference type="NCBI Taxonomy" id="2303991"/>
    <lineage>
        <taxon>Bacteria</taxon>
        <taxon>Bacillati</taxon>
        <taxon>Bacillota</taxon>
        <taxon>Bacilli</taxon>
        <taxon>Bacillales</taxon>
        <taxon>Bacillaceae</taxon>
        <taxon>Peribacillus</taxon>
    </lineage>
</organism>
<keyword evidence="2" id="KW-1185">Reference proteome</keyword>
<accession>A0A372LEK6</accession>
<name>A0A372LEK6_9BACI</name>
<comment type="caution">
    <text evidence="1">The sequence shown here is derived from an EMBL/GenBank/DDBJ whole genome shotgun (WGS) entry which is preliminary data.</text>
</comment>
<evidence type="ECO:0000313" key="2">
    <source>
        <dbReference type="Proteomes" id="UP000262939"/>
    </source>
</evidence>
<gene>
    <name evidence="1" type="ORF">D0466_02125</name>
</gene>
<dbReference type="Proteomes" id="UP000262939">
    <property type="component" value="Unassembled WGS sequence"/>
</dbReference>
<dbReference type="InterPro" id="IPR012334">
    <property type="entry name" value="Pectin_lyas_fold"/>
</dbReference>